<sequence>MKLRVVPARTGAQWVREGLRMFFKQPLAFAGLFFVFMAFSQVVGWLPLVGDFIGLALVPAFTVGMMAASRAVEAGQFPMPSLLISAFRASPAKTRAMLLLGAAYAAAVMLIVVFTSLASDGKLNELLAAQGGQVTPETMRDPAVQEAMRASMRQWMLASVLYLPISVLFWHAPALVHWHDVPVVKSLFFSAVGVLRNLRAYLVYFMGWMMVTMVAWLALLMVAGVLGNVRIAAAGMLPVSLAIATMVMASLWPTFRDSFEADPTDNDHVARL</sequence>
<gene>
    <name evidence="2" type="ORF">ACFSF0_08770</name>
</gene>
<keyword evidence="1" id="KW-0472">Membrane</keyword>
<dbReference type="RefSeq" id="WP_147914572.1">
    <property type="nucleotide sequence ID" value="NZ_JBHUEJ010000018.1"/>
</dbReference>
<feature type="transmembrane region" description="Helical" evidence="1">
    <location>
        <begin position="26"/>
        <end position="46"/>
    </location>
</feature>
<evidence type="ECO:0000256" key="1">
    <source>
        <dbReference type="SAM" id="Phobius"/>
    </source>
</evidence>
<keyword evidence="3" id="KW-1185">Reference proteome</keyword>
<name>A0ABW4KTZ4_9BURK</name>
<dbReference type="Proteomes" id="UP001597304">
    <property type="component" value="Unassembled WGS sequence"/>
</dbReference>
<feature type="transmembrane region" description="Helical" evidence="1">
    <location>
        <begin position="231"/>
        <end position="252"/>
    </location>
</feature>
<reference evidence="3" key="1">
    <citation type="journal article" date="2019" name="Int. J. Syst. Evol. Microbiol.">
        <title>The Global Catalogue of Microorganisms (GCM) 10K type strain sequencing project: providing services to taxonomists for standard genome sequencing and annotation.</title>
        <authorList>
            <consortium name="The Broad Institute Genomics Platform"/>
            <consortium name="The Broad Institute Genome Sequencing Center for Infectious Disease"/>
            <person name="Wu L."/>
            <person name="Ma J."/>
        </authorList>
    </citation>
    <scope>NUCLEOTIDE SEQUENCE [LARGE SCALE GENOMIC DNA]</scope>
    <source>
        <strain evidence="3">LMG 29247</strain>
    </source>
</reference>
<organism evidence="2 3">
    <name type="scientific">Ottowia flava</name>
    <dbReference type="NCBI Taxonomy" id="2675430"/>
    <lineage>
        <taxon>Bacteria</taxon>
        <taxon>Pseudomonadati</taxon>
        <taxon>Pseudomonadota</taxon>
        <taxon>Betaproteobacteria</taxon>
        <taxon>Burkholderiales</taxon>
        <taxon>Comamonadaceae</taxon>
        <taxon>Ottowia</taxon>
    </lineage>
</organism>
<proteinExistence type="predicted"/>
<feature type="transmembrane region" description="Helical" evidence="1">
    <location>
        <begin position="97"/>
        <end position="118"/>
    </location>
</feature>
<protein>
    <submittedName>
        <fullName evidence="2">BPSS1780 family membrane protein</fullName>
    </submittedName>
</protein>
<evidence type="ECO:0000313" key="3">
    <source>
        <dbReference type="Proteomes" id="UP001597304"/>
    </source>
</evidence>
<dbReference type="NCBIfam" id="NF041043">
    <property type="entry name" value="BPSS1780_fam"/>
    <property type="match status" value="1"/>
</dbReference>
<evidence type="ECO:0000313" key="2">
    <source>
        <dbReference type="EMBL" id="MFD1710694.1"/>
    </source>
</evidence>
<keyword evidence="1" id="KW-0812">Transmembrane</keyword>
<dbReference type="EMBL" id="JBHUEJ010000018">
    <property type="protein sequence ID" value="MFD1710694.1"/>
    <property type="molecule type" value="Genomic_DNA"/>
</dbReference>
<dbReference type="InterPro" id="IPR047798">
    <property type="entry name" value="BPSS1780-like"/>
</dbReference>
<comment type="caution">
    <text evidence="2">The sequence shown here is derived from an EMBL/GenBank/DDBJ whole genome shotgun (WGS) entry which is preliminary data.</text>
</comment>
<keyword evidence="1" id="KW-1133">Transmembrane helix</keyword>
<feature type="transmembrane region" description="Helical" evidence="1">
    <location>
        <begin position="155"/>
        <end position="179"/>
    </location>
</feature>
<accession>A0ABW4KTZ4</accession>
<feature type="transmembrane region" description="Helical" evidence="1">
    <location>
        <begin position="200"/>
        <end position="225"/>
    </location>
</feature>